<dbReference type="KEGG" id="smo:SELMODRAFT_411058"/>
<feature type="domain" description="F-box" evidence="2">
    <location>
        <begin position="494"/>
        <end position="525"/>
    </location>
</feature>
<dbReference type="InParanoid" id="D8RGG4"/>
<dbReference type="PANTHER" id="PTHR31110:SF2">
    <property type="entry name" value="PESTICIDAL CRYSTAL CRY8BA PROTEIN"/>
    <property type="match status" value="1"/>
</dbReference>
<evidence type="ECO:0000313" key="3">
    <source>
        <dbReference type="EMBL" id="EFJ28592.1"/>
    </source>
</evidence>
<accession>D8RGG4</accession>
<dbReference type="EMBL" id="GL377579">
    <property type="protein sequence ID" value="EFJ28592.1"/>
    <property type="molecule type" value="Genomic_DNA"/>
</dbReference>
<feature type="region of interest" description="Disordered" evidence="1">
    <location>
        <begin position="1047"/>
        <end position="1072"/>
    </location>
</feature>
<evidence type="ECO:0000313" key="4">
    <source>
        <dbReference type="Proteomes" id="UP000001514"/>
    </source>
</evidence>
<dbReference type="PANTHER" id="PTHR31110">
    <property type="entry name" value="PESTICIDAL CRYSTAL CRY8BA PROTEIN"/>
    <property type="match status" value="1"/>
</dbReference>
<organism evidence="4">
    <name type="scientific">Selaginella moellendorffii</name>
    <name type="common">Spikemoss</name>
    <dbReference type="NCBI Taxonomy" id="88036"/>
    <lineage>
        <taxon>Eukaryota</taxon>
        <taxon>Viridiplantae</taxon>
        <taxon>Streptophyta</taxon>
        <taxon>Embryophyta</taxon>
        <taxon>Tracheophyta</taxon>
        <taxon>Lycopodiopsida</taxon>
        <taxon>Selaginellales</taxon>
        <taxon>Selaginellaceae</taxon>
        <taxon>Selaginella</taxon>
    </lineage>
</organism>
<dbReference type="Pfam" id="PF00646">
    <property type="entry name" value="F-box"/>
    <property type="match status" value="1"/>
</dbReference>
<gene>
    <name evidence="3" type="ORF">SELMODRAFT_411058</name>
</gene>
<feature type="region of interest" description="Disordered" evidence="1">
    <location>
        <begin position="928"/>
        <end position="947"/>
    </location>
</feature>
<evidence type="ECO:0000256" key="1">
    <source>
        <dbReference type="SAM" id="MobiDB-lite"/>
    </source>
</evidence>
<sequence>MLGSWPSNPLLSASPAHEDAEGTLAQVMTSPGYDVEAWDDILQNRLVFLQKLHMRRRVTKPGRTSPNSLTRLSSGFQGSKGYRVGTGTRECLRATVCDGGQSIGSTMMNVGTKVHHFGRRRLRLYGSWQWSLLYYGVSVIYTKLGTLHLGRLPTIDYELLILIITARDESEPKRQEVLKNNFPCFWLLFLRIVLTRHRLPVISFSRHLVSLHRSSCLEVIPNRCLCLSRTPARKRCKRLMAETDGFVATTSDGFLVDQRIPLNEKSQRFLRTWKSTTNMYFRGLQSAPLVVKTRYCAFCGRGYDRMTETFGEDDVIISSWPGYTFVLVNAVAYAVLTALETHYTDVLAIRAKHFGRYKRSGWRTRHVKTHATSEHSAFLETISHLHEVFTTRVFIADSREFPYNYYISSKTFTKQRKEGTLRKILEQQSTRIPQSVMMLAKDVGSCQLKPVWRAIGYLTLNTDKFIFLDHGRRTRASLKFVRVKVRVVMDWIPVEEVLKRLPAVALWRARAVCKKWKDLIETPGFAALHYTQHLNRSPPHVLGQDLDSEGPLFRCNPFTGQEASDWVLMEHNMDRVLNSSGGLILGMRGKDFMVWNPLTGASKMLPPLYLDGEPCSKETAMGMDFSGERYWACVLRDMEQGVMIYVYDSGKTGLWNEVLVPSETLFDTIFRDNKLYIYCIGFSGDVEVLLKKLLINGTILWNLTFRRIIVSGSEMVHSRHNVKHLCSRRRARDLVDAVLPHPDVKEAACDTWELRFTIKMALTGSAELFRNSLSFIFYLTGGEQQAERMPRMRAFVRFVVFSGTITFLGNLFKIKVQMLRPDDKGCLSFPSSINSRSQNVVRLHHPPSGRGGLIPSETRFCRFGVNSESSVSTKLGGRKSKRLRSKRKYKEGSYQNAAVQAHIYDNQHKHITKQNWETRKRIIGNKHQNRRKRLARETRSGSSTGWRRETAFQARKDSKVRHRLPVRHGRVCSAALPLGPAESKAVHRFITVLRNGEKLEVASELSDLPEVQRMAYSATYIGYINSKNNDELGNGLCRADKLGVHHEGTFHAQGPPGRRPQSRGQDVLGAGREDSAQYFRPQAGGELAVRRRDEHLRADLKISGGGVGRRDTVRFLRTWKSTTNMYFRGSGLCRLNSIGDALHRCPGAKVMVPKMRLNEVTVALRKKDTPGNCGKASRYCAAPSEQSILEYTREVAAEPDMRKRMQHLNTQLFLKQSHIFTKCLLLESSLPILEVTGIGWQRMVSMSIWETVDRWIYAENVLELMGMAYLHENAWRFT</sequence>
<evidence type="ECO:0000259" key="2">
    <source>
        <dbReference type="Pfam" id="PF00646"/>
    </source>
</evidence>
<proteinExistence type="predicted"/>
<protein>
    <recommendedName>
        <fullName evidence="2">F-box domain-containing protein</fullName>
    </recommendedName>
</protein>
<dbReference type="Proteomes" id="UP000001514">
    <property type="component" value="Unassembled WGS sequence"/>
</dbReference>
<dbReference type="AlphaFoldDB" id="D8RGG4"/>
<name>D8RGG4_SELML</name>
<keyword evidence="4" id="KW-1185">Reference proteome</keyword>
<dbReference type="InterPro" id="IPR036047">
    <property type="entry name" value="F-box-like_dom_sf"/>
</dbReference>
<dbReference type="InterPro" id="IPR001810">
    <property type="entry name" value="F-box_dom"/>
</dbReference>
<dbReference type="Gramene" id="EFJ28592">
    <property type="protein sequence ID" value="EFJ28592"/>
    <property type="gene ID" value="SELMODRAFT_411058"/>
</dbReference>
<dbReference type="SUPFAM" id="SSF81383">
    <property type="entry name" value="F-box domain"/>
    <property type="match status" value="1"/>
</dbReference>
<dbReference type="HOGENOM" id="CLU_263362_0_0_1"/>
<dbReference type="eggNOG" id="ENOG502SR81">
    <property type="taxonomic scope" value="Eukaryota"/>
</dbReference>
<reference evidence="3 4" key="1">
    <citation type="journal article" date="2011" name="Science">
        <title>The Selaginella genome identifies genetic changes associated with the evolution of vascular plants.</title>
        <authorList>
            <person name="Banks J.A."/>
            <person name="Nishiyama T."/>
            <person name="Hasebe M."/>
            <person name="Bowman J.L."/>
            <person name="Gribskov M."/>
            <person name="dePamphilis C."/>
            <person name="Albert V.A."/>
            <person name="Aono N."/>
            <person name="Aoyama T."/>
            <person name="Ambrose B.A."/>
            <person name="Ashton N.W."/>
            <person name="Axtell M.J."/>
            <person name="Barker E."/>
            <person name="Barker M.S."/>
            <person name="Bennetzen J.L."/>
            <person name="Bonawitz N.D."/>
            <person name="Chapple C."/>
            <person name="Cheng C."/>
            <person name="Correa L.G."/>
            <person name="Dacre M."/>
            <person name="DeBarry J."/>
            <person name="Dreyer I."/>
            <person name="Elias M."/>
            <person name="Engstrom E.M."/>
            <person name="Estelle M."/>
            <person name="Feng L."/>
            <person name="Finet C."/>
            <person name="Floyd S.K."/>
            <person name="Frommer W.B."/>
            <person name="Fujita T."/>
            <person name="Gramzow L."/>
            <person name="Gutensohn M."/>
            <person name="Harholt J."/>
            <person name="Hattori M."/>
            <person name="Heyl A."/>
            <person name="Hirai T."/>
            <person name="Hiwatashi Y."/>
            <person name="Ishikawa M."/>
            <person name="Iwata M."/>
            <person name="Karol K.G."/>
            <person name="Koehler B."/>
            <person name="Kolukisaoglu U."/>
            <person name="Kubo M."/>
            <person name="Kurata T."/>
            <person name="Lalonde S."/>
            <person name="Li K."/>
            <person name="Li Y."/>
            <person name="Litt A."/>
            <person name="Lyons E."/>
            <person name="Manning G."/>
            <person name="Maruyama T."/>
            <person name="Michael T.P."/>
            <person name="Mikami K."/>
            <person name="Miyazaki S."/>
            <person name="Morinaga S."/>
            <person name="Murata T."/>
            <person name="Mueller-Roeber B."/>
            <person name="Nelson D.R."/>
            <person name="Obara M."/>
            <person name="Oguri Y."/>
            <person name="Olmstead R.G."/>
            <person name="Onodera N."/>
            <person name="Petersen B.L."/>
            <person name="Pils B."/>
            <person name="Prigge M."/>
            <person name="Rensing S.A."/>
            <person name="Riano-Pachon D.M."/>
            <person name="Roberts A.W."/>
            <person name="Sato Y."/>
            <person name="Scheller H.V."/>
            <person name="Schulz B."/>
            <person name="Schulz C."/>
            <person name="Shakirov E.V."/>
            <person name="Shibagaki N."/>
            <person name="Shinohara N."/>
            <person name="Shippen D.E."/>
            <person name="Soerensen I."/>
            <person name="Sotooka R."/>
            <person name="Sugimoto N."/>
            <person name="Sugita M."/>
            <person name="Sumikawa N."/>
            <person name="Tanurdzic M."/>
            <person name="Theissen G."/>
            <person name="Ulvskov P."/>
            <person name="Wakazuki S."/>
            <person name="Weng J.K."/>
            <person name="Willats W.W."/>
            <person name="Wipf D."/>
            <person name="Wolf P.G."/>
            <person name="Yang L."/>
            <person name="Zimmer A.D."/>
            <person name="Zhu Q."/>
            <person name="Mitros T."/>
            <person name="Hellsten U."/>
            <person name="Loque D."/>
            <person name="Otillar R."/>
            <person name="Salamov A."/>
            <person name="Schmutz J."/>
            <person name="Shapiro H."/>
            <person name="Lindquist E."/>
            <person name="Lucas S."/>
            <person name="Rokhsar D."/>
            <person name="Grigoriev I.V."/>
        </authorList>
    </citation>
    <scope>NUCLEOTIDE SEQUENCE [LARGE SCALE GENOMIC DNA]</scope>
</reference>